<evidence type="ECO:0000313" key="3">
    <source>
        <dbReference type="Proteomes" id="UP000323632"/>
    </source>
</evidence>
<keyword evidence="1" id="KW-0472">Membrane</keyword>
<gene>
    <name evidence="2" type="ORF">F0919_11345</name>
</gene>
<dbReference type="Proteomes" id="UP000323632">
    <property type="component" value="Unassembled WGS sequence"/>
</dbReference>
<sequence length="264" mass="29362">MDINKGNIEEYLLLLLDGELSKTDEEKVMAFIESSPEYKTLLDEYLLTKLEPETVVFEDKAILLKEEAVVLLFKKKQHYTAWAAAIAVIIVAGIFFQMMHKKTIVTEPLVTYHSSEDIVTDTTSGQSLAIQKNDTKEILKPVTRHPVSKKNITVAKNISTIAVVSVPKVQPLNSLHVAGLKMMDVKPYGKIIAAEIPVENIDNIPVNNTLVSNNDDLESEKSTLFNNLIAQVETLKDKVAEKTKSLRISAVSIQLGNKEFTIGK</sequence>
<dbReference type="AlphaFoldDB" id="A0A5M6CD83"/>
<comment type="caution">
    <text evidence="2">The sequence shown here is derived from an EMBL/GenBank/DDBJ whole genome shotgun (WGS) entry which is preliminary data.</text>
</comment>
<evidence type="ECO:0000313" key="2">
    <source>
        <dbReference type="EMBL" id="KAA5533138.1"/>
    </source>
</evidence>
<evidence type="ECO:0000256" key="1">
    <source>
        <dbReference type="SAM" id="Phobius"/>
    </source>
</evidence>
<keyword evidence="1" id="KW-1133">Transmembrane helix</keyword>
<dbReference type="RefSeq" id="WP_150032886.1">
    <property type="nucleotide sequence ID" value="NZ_VWSH01000003.1"/>
</dbReference>
<protein>
    <submittedName>
        <fullName evidence="2">Uncharacterized protein</fullName>
    </submittedName>
</protein>
<keyword evidence="3" id="KW-1185">Reference proteome</keyword>
<feature type="transmembrane region" description="Helical" evidence="1">
    <location>
        <begin position="79"/>
        <end position="96"/>
    </location>
</feature>
<proteinExistence type="predicted"/>
<reference evidence="2 3" key="1">
    <citation type="submission" date="2019-09" db="EMBL/GenBank/DDBJ databases">
        <title>Genome sequence and assembly of Taibaiella sp.</title>
        <authorList>
            <person name="Chhetri G."/>
        </authorList>
    </citation>
    <scope>NUCLEOTIDE SEQUENCE [LARGE SCALE GENOMIC DNA]</scope>
    <source>
        <strain evidence="2 3">KVB11</strain>
    </source>
</reference>
<keyword evidence="1" id="KW-0812">Transmembrane</keyword>
<accession>A0A5M6CD83</accession>
<name>A0A5M6CD83_9BACT</name>
<dbReference type="EMBL" id="VWSH01000003">
    <property type="protein sequence ID" value="KAA5533138.1"/>
    <property type="molecule type" value="Genomic_DNA"/>
</dbReference>
<organism evidence="2 3">
    <name type="scientific">Taibaiella lutea</name>
    <dbReference type="NCBI Taxonomy" id="2608001"/>
    <lineage>
        <taxon>Bacteria</taxon>
        <taxon>Pseudomonadati</taxon>
        <taxon>Bacteroidota</taxon>
        <taxon>Chitinophagia</taxon>
        <taxon>Chitinophagales</taxon>
        <taxon>Chitinophagaceae</taxon>
        <taxon>Taibaiella</taxon>
    </lineage>
</organism>